<dbReference type="Proteomes" id="UP001062846">
    <property type="component" value="Chromosome 3"/>
</dbReference>
<reference evidence="1" key="1">
    <citation type="submission" date="2022-02" db="EMBL/GenBank/DDBJ databases">
        <title>Plant Genome Project.</title>
        <authorList>
            <person name="Zhang R.-G."/>
        </authorList>
    </citation>
    <scope>NUCLEOTIDE SEQUENCE</scope>
    <source>
        <strain evidence="1">AT1</strain>
    </source>
</reference>
<sequence length="85" mass="9717">MFKNYAEKLLKDVFRTLISLALDGNYPHLLSDGADATAGDLNVFQLIQSHQEKAFRLALVEEIRTVPDCSLHGMLFYFLVDFIMH</sequence>
<evidence type="ECO:0000313" key="2">
    <source>
        <dbReference type="Proteomes" id="UP001062846"/>
    </source>
</evidence>
<dbReference type="EMBL" id="CM046390">
    <property type="protein sequence ID" value="KAI8565197.1"/>
    <property type="molecule type" value="Genomic_DNA"/>
</dbReference>
<keyword evidence="2" id="KW-1185">Reference proteome</keyword>
<comment type="caution">
    <text evidence="1">The sequence shown here is derived from an EMBL/GenBank/DDBJ whole genome shotgun (WGS) entry which is preliminary data.</text>
</comment>
<gene>
    <name evidence="1" type="ORF">RHMOL_Rhmol03G0241900</name>
</gene>
<organism evidence="1 2">
    <name type="scientific">Rhododendron molle</name>
    <name type="common">Chinese azalea</name>
    <name type="synonym">Azalea mollis</name>
    <dbReference type="NCBI Taxonomy" id="49168"/>
    <lineage>
        <taxon>Eukaryota</taxon>
        <taxon>Viridiplantae</taxon>
        <taxon>Streptophyta</taxon>
        <taxon>Embryophyta</taxon>
        <taxon>Tracheophyta</taxon>
        <taxon>Spermatophyta</taxon>
        <taxon>Magnoliopsida</taxon>
        <taxon>eudicotyledons</taxon>
        <taxon>Gunneridae</taxon>
        <taxon>Pentapetalae</taxon>
        <taxon>asterids</taxon>
        <taxon>Ericales</taxon>
        <taxon>Ericaceae</taxon>
        <taxon>Ericoideae</taxon>
        <taxon>Rhodoreae</taxon>
        <taxon>Rhododendron</taxon>
    </lineage>
</organism>
<proteinExistence type="predicted"/>
<name>A0ACC0PKE0_RHOML</name>
<evidence type="ECO:0000313" key="1">
    <source>
        <dbReference type="EMBL" id="KAI8565197.1"/>
    </source>
</evidence>
<accession>A0ACC0PKE0</accession>
<protein>
    <submittedName>
        <fullName evidence="1">Uncharacterized protein</fullName>
    </submittedName>
</protein>